<protein>
    <submittedName>
        <fullName evidence="4">N-acetyltransferase</fullName>
        <ecNumber evidence="4">2.3.1.-</ecNumber>
    </submittedName>
</protein>
<dbReference type="RefSeq" id="WP_322419034.1">
    <property type="nucleotide sequence ID" value="NZ_CP139858.1"/>
</dbReference>
<keyword evidence="1 4" id="KW-0808">Transferase</keyword>
<dbReference type="CDD" id="cd04301">
    <property type="entry name" value="NAT_SF"/>
    <property type="match status" value="1"/>
</dbReference>
<proteinExistence type="predicted"/>
<keyword evidence="2 4" id="KW-0012">Acyltransferase</keyword>
<accession>A0ABZ0VN63</accession>
<dbReference type="EMBL" id="CP139858">
    <property type="protein sequence ID" value="WQB98870.1"/>
    <property type="molecule type" value="Genomic_DNA"/>
</dbReference>
<dbReference type="PROSITE" id="PS51186">
    <property type="entry name" value="GNAT"/>
    <property type="match status" value="1"/>
</dbReference>
<dbReference type="InterPro" id="IPR016181">
    <property type="entry name" value="Acyl_CoA_acyltransferase"/>
</dbReference>
<evidence type="ECO:0000313" key="4">
    <source>
        <dbReference type="EMBL" id="WQB98870.1"/>
    </source>
</evidence>
<dbReference type="SUPFAM" id="SSF55729">
    <property type="entry name" value="Acyl-CoA N-acyltransferases (Nat)"/>
    <property type="match status" value="1"/>
</dbReference>
<gene>
    <name evidence="4" type="ORF">U0R22_003036</name>
</gene>
<dbReference type="Proteomes" id="UP001322481">
    <property type="component" value="Chromosome"/>
</dbReference>
<evidence type="ECO:0000256" key="1">
    <source>
        <dbReference type="ARBA" id="ARBA00022679"/>
    </source>
</evidence>
<name>A0ABZ0VN63_9HYPH</name>
<evidence type="ECO:0000259" key="3">
    <source>
        <dbReference type="PROSITE" id="PS51186"/>
    </source>
</evidence>
<evidence type="ECO:0000313" key="5">
    <source>
        <dbReference type="Proteomes" id="UP001322481"/>
    </source>
</evidence>
<organism evidence="4 5">
    <name type="scientific">Mesorhizobium huakuii</name>
    <dbReference type="NCBI Taxonomy" id="28104"/>
    <lineage>
        <taxon>Bacteria</taxon>
        <taxon>Pseudomonadati</taxon>
        <taxon>Pseudomonadota</taxon>
        <taxon>Alphaproteobacteria</taxon>
        <taxon>Hyphomicrobiales</taxon>
        <taxon>Phyllobacteriaceae</taxon>
        <taxon>Mesorhizobium</taxon>
    </lineage>
</organism>
<dbReference type="InterPro" id="IPR050832">
    <property type="entry name" value="Bact_Acetyltransf"/>
</dbReference>
<dbReference type="EC" id="2.3.1.-" evidence="4"/>
<sequence>MFVRTAGERDLDAIRAVLVETWHATYDAMYGAAKVTEITDEWHSIASLKARLIKPNSDFLVADDGKRIGGVAFAESVDGGKTVVLRQLYVLPSLQGRGIGGMLLDEIIESFPEAHAIRLEVEARNTRAIAFYEANGFVRSGDAGEHAGASGEPTLVYRRPLADLS</sequence>
<dbReference type="InterPro" id="IPR000182">
    <property type="entry name" value="GNAT_dom"/>
</dbReference>
<evidence type="ECO:0000256" key="2">
    <source>
        <dbReference type="ARBA" id="ARBA00023315"/>
    </source>
</evidence>
<reference evidence="4 5" key="1">
    <citation type="submission" date="2023-11" db="EMBL/GenBank/DDBJ databases">
        <authorList>
            <person name="Panchal A.K."/>
            <person name="Meaney J.S."/>
            <person name="Karas B.J."/>
            <person name="diCenzo G.C."/>
        </authorList>
    </citation>
    <scope>NUCLEOTIDE SEQUENCE [LARGE SCALE GENOMIC DNA]</scope>
    <source>
        <strain evidence="4 5">NZP2235</strain>
    </source>
</reference>
<feature type="domain" description="N-acetyltransferase" evidence="3">
    <location>
        <begin position="1"/>
        <end position="162"/>
    </location>
</feature>
<keyword evidence="5" id="KW-1185">Reference proteome</keyword>
<dbReference type="Gene3D" id="3.40.630.30">
    <property type="match status" value="1"/>
</dbReference>
<dbReference type="Pfam" id="PF00583">
    <property type="entry name" value="Acetyltransf_1"/>
    <property type="match status" value="1"/>
</dbReference>
<dbReference type="PANTHER" id="PTHR43877:SF2">
    <property type="entry name" value="AMINOALKYLPHOSPHONATE N-ACETYLTRANSFERASE-RELATED"/>
    <property type="match status" value="1"/>
</dbReference>
<dbReference type="GO" id="GO:0016746">
    <property type="term" value="F:acyltransferase activity"/>
    <property type="evidence" value="ECO:0007669"/>
    <property type="project" value="UniProtKB-KW"/>
</dbReference>
<dbReference type="PANTHER" id="PTHR43877">
    <property type="entry name" value="AMINOALKYLPHOSPHONATE N-ACETYLTRANSFERASE-RELATED-RELATED"/>
    <property type="match status" value="1"/>
</dbReference>